<keyword evidence="12" id="KW-0175">Coiled coil</keyword>
<evidence type="ECO:0000256" key="16">
    <source>
        <dbReference type="ARBA" id="ARBA00023328"/>
    </source>
</evidence>
<keyword evidence="14" id="KW-0539">Nucleus</keyword>
<comment type="similarity">
    <text evidence="4">Belongs to the DASH complex SPC34 family.</text>
</comment>
<evidence type="ECO:0000256" key="5">
    <source>
        <dbReference type="ARBA" id="ARBA00022454"/>
    </source>
</evidence>
<evidence type="ECO:0000256" key="1">
    <source>
        <dbReference type="ARBA" id="ARBA00004123"/>
    </source>
</evidence>
<evidence type="ECO:0000256" key="10">
    <source>
        <dbReference type="ARBA" id="ARBA00022829"/>
    </source>
</evidence>
<feature type="chain" id="PRO_5044326588" description="DASH complex subunit SPC34" evidence="20">
    <location>
        <begin position="31"/>
        <end position="646"/>
    </location>
</feature>
<evidence type="ECO:0000256" key="4">
    <source>
        <dbReference type="ARBA" id="ARBA00008491"/>
    </source>
</evidence>
<name>A0AB34FRG3_9HYPO</name>
<dbReference type="GO" id="GO:0008608">
    <property type="term" value="P:attachment of spindle microtubules to kinetochore"/>
    <property type="evidence" value="ECO:0007669"/>
    <property type="project" value="InterPro"/>
</dbReference>
<evidence type="ECO:0000313" key="22">
    <source>
        <dbReference type="Proteomes" id="UP001163105"/>
    </source>
</evidence>
<feature type="region of interest" description="Disordered" evidence="19">
    <location>
        <begin position="107"/>
        <end position="141"/>
    </location>
</feature>
<keyword evidence="5" id="KW-0158">Chromosome</keyword>
<proteinExistence type="inferred from homology"/>
<evidence type="ECO:0000256" key="13">
    <source>
        <dbReference type="ARBA" id="ARBA00023212"/>
    </source>
</evidence>
<feature type="region of interest" description="Disordered" evidence="19">
    <location>
        <begin position="477"/>
        <end position="510"/>
    </location>
</feature>
<evidence type="ECO:0000256" key="9">
    <source>
        <dbReference type="ARBA" id="ARBA00022776"/>
    </source>
</evidence>
<feature type="compositionally biased region" description="Basic residues" evidence="19">
    <location>
        <begin position="125"/>
        <end position="141"/>
    </location>
</feature>
<protein>
    <recommendedName>
        <fullName evidence="17">DASH complex subunit SPC34</fullName>
    </recommendedName>
    <alternativeName>
        <fullName evidence="18">Outer kinetochore protein SPC34</fullName>
    </alternativeName>
</protein>
<evidence type="ECO:0000256" key="3">
    <source>
        <dbReference type="ARBA" id="ARBA00004629"/>
    </source>
</evidence>
<evidence type="ECO:0000256" key="7">
    <source>
        <dbReference type="ARBA" id="ARBA00022618"/>
    </source>
</evidence>
<sequence>MPELAERRSKGPVPWALAAAALSLSRDVLAADATPAGGSAEQLPTLTTKTDAFRYIGSHNSFVRGRCNYLSQLCTFEVLVIDSLAGHKRGQPIAVRREIVRSLCHDTRRQSRHPGLSGVVGSPTSHHRRIDNHPNHLRHAPRGITTASSLFAASTTRRQPHPPLNAASALGLHDLSATMSLLSAHLDQIAYSCEGIDALPIFTNALLSNHDITSLIRDTEPHERALFSVPPPPPPPTASRGEADAQAQPGAAPARRQTIFNVASGEVTTGPPTRGSTHPRRHTAVAAVLGGEMHEQLRRGTAASGDVVDVEVLLRGADKLCGVYELPGARERIADLRAKHRNGKNTAAYYEAKVAAQAEQLAGMNKGWMDDGDDDADDQEDEDADESEMWTEEDLRREEEEARQMEVKKRELQARLRAMEKDLGGLMNIASDADAATADSPTLASSLAATSCSSMADTSPAPSTSCLPLIMNLGTPLTPMRAASSTSASTSSPPRPSSSHRSASARLATPALSAAVARSAQLQMSPPCSKNMRITSRITRSAPSGPCRRAPSCTTRCESRVGPMRPAKVKSKPSAVPSCAMRACLAASRSAPKRAAATSRTGTDGPVASPSRYACHRIVKVVDGREPPGTVLRYRAMARSRRALPR</sequence>
<evidence type="ECO:0000313" key="21">
    <source>
        <dbReference type="EMBL" id="KAJ6441261.1"/>
    </source>
</evidence>
<evidence type="ECO:0000256" key="14">
    <source>
        <dbReference type="ARBA" id="ARBA00023242"/>
    </source>
</evidence>
<dbReference type="GO" id="GO:0051301">
    <property type="term" value="P:cell division"/>
    <property type="evidence" value="ECO:0007669"/>
    <property type="project" value="UniProtKB-KW"/>
</dbReference>
<evidence type="ECO:0000256" key="2">
    <source>
        <dbReference type="ARBA" id="ARBA00004186"/>
    </source>
</evidence>
<reference evidence="21" key="1">
    <citation type="submission" date="2023-01" db="EMBL/GenBank/DDBJ databases">
        <title>The growth and conidiation of Purpureocillium lavendulum are regulated by nitrogen source and histone H3K14 acetylation.</title>
        <authorList>
            <person name="Tang P."/>
            <person name="Han J."/>
            <person name="Zhang C."/>
            <person name="Tang P."/>
            <person name="Qi F."/>
            <person name="Zhang K."/>
            <person name="Liang L."/>
        </authorList>
    </citation>
    <scope>NUCLEOTIDE SEQUENCE</scope>
    <source>
        <strain evidence="21">YMF1.00683</strain>
    </source>
</reference>
<gene>
    <name evidence="21" type="ORF">O9K51_07057</name>
</gene>
<feature type="signal peptide" evidence="20">
    <location>
        <begin position="1"/>
        <end position="30"/>
    </location>
</feature>
<feature type="compositionally biased region" description="Acidic residues" evidence="19">
    <location>
        <begin position="370"/>
        <end position="392"/>
    </location>
</feature>
<evidence type="ECO:0000256" key="19">
    <source>
        <dbReference type="SAM" id="MobiDB-lite"/>
    </source>
</evidence>
<evidence type="ECO:0000256" key="20">
    <source>
        <dbReference type="SAM" id="SignalP"/>
    </source>
</evidence>
<feature type="compositionally biased region" description="Low complexity" evidence="19">
    <location>
        <begin position="478"/>
        <end position="509"/>
    </location>
</feature>
<dbReference type="GO" id="GO:0042729">
    <property type="term" value="C:DASH complex"/>
    <property type="evidence" value="ECO:0007669"/>
    <property type="project" value="InterPro"/>
</dbReference>
<comment type="subcellular location">
    <subcellularLocation>
        <location evidence="3">Chromosome</location>
        <location evidence="3">Centromere</location>
        <location evidence="3">Kinetochore</location>
    </subcellularLocation>
    <subcellularLocation>
        <location evidence="2">Cytoplasm</location>
        <location evidence="2">Cytoskeleton</location>
        <location evidence="2">Spindle</location>
    </subcellularLocation>
    <subcellularLocation>
        <location evidence="1">Nucleus</location>
    </subcellularLocation>
</comment>
<comment type="caution">
    <text evidence="21">The sequence shown here is derived from an EMBL/GenBank/DDBJ whole genome shotgun (WGS) entry which is preliminary data.</text>
</comment>
<evidence type="ECO:0000256" key="11">
    <source>
        <dbReference type="ARBA" id="ARBA00022838"/>
    </source>
</evidence>
<keyword evidence="15" id="KW-0131">Cell cycle</keyword>
<organism evidence="21 22">
    <name type="scientific">Purpureocillium lavendulum</name>
    <dbReference type="NCBI Taxonomy" id="1247861"/>
    <lineage>
        <taxon>Eukaryota</taxon>
        <taxon>Fungi</taxon>
        <taxon>Dikarya</taxon>
        <taxon>Ascomycota</taxon>
        <taxon>Pezizomycotina</taxon>
        <taxon>Sordariomycetes</taxon>
        <taxon>Hypocreomycetidae</taxon>
        <taxon>Hypocreales</taxon>
        <taxon>Ophiocordycipitaceae</taxon>
        <taxon>Purpureocillium</taxon>
    </lineage>
</organism>
<feature type="compositionally biased region" description="Low complexity" evidence="19">
    <location>
        <begin position="590"/>
        <end position="600"/>
    </location>
</feature>
<keyword evidence="9" id="KW-0498">Mitosis</keyword>
<keyword evidence="16" id="KW-0137">Centromere</keyword>
<feature type="region of interest" description="Disordered" evidence="19">
    <location>
        <begin position="365"/>
        <end position="403"/>
    </location>
</feature>
<keyword evidence="13" id="KW-0206">Cytoskeleton</keyword>
<feature type="compositionally biased region" description="Basic and acidic residues" evidence="19">
    <location>
        <begin position="393"/>
        <end position="403"/>
    </location>
</feature>
<evidence type="ECO:0000256" key="12">
    <source>
        <dbReference type="ARBA" id="ARBA00023054"/>
    </source>
</evidence>
<feature type="region of interest" description="Disordered" evidence="19">
    <location>
        <begin position="590"/>
        <end position="609"/>
    </location>
</feature>
<keyword evidence="10" id="KW-0159">Chromosome partition</keyword>
<evidence type="ECO:0000256" key="18">
    <source>
        <dbReference type="ARBA" id="ARBA00044346"/>
    </source>
</evidence>
<dbReference type="AlphaFoldDB" id="A0AB34FRG3"/>
<dbReference type="EMBL" id="JAQHRD010000005">
    <property type="protein sequence ID" value="KAJ6441261.1"/>
    <property type="molecule type" value="Genomic_DNA"/>
</dbReference>
<dbReference type="GO" id="GO:0005876">
    <property type="term" value="C:spindle microtubule"/>
    <property type="evidence" value="ECO:0007669"/>
    <property type="project" value="InterPro"/>
</dbReference>
<keyword evidence="7" id="KW-0132">Cell division</keyword>
<keyword evidence="8" id="KW-0493">Microtubule</keyword>
<evidence type="ECO:0000256" key="8">
    <source>
        <dbReference type="ARBA" id="ARBA00022701"/>
    </source>
</evidence>
<dbReference type="InterPro" id="IPR013966">
    <property type="entry name" value="Spc34"/>
</dbReference>
<accession>A0AB34FRG3</accession>
<evidence type="ECO:0000256" key="6">
    <source>
        <dbReference type="ARBA" id="ARBA00022490"/>
    </source>
</evidence>
<dbReference type="Proteomes" id="UP001163105">
    <property type="component" value="Unassembled WGS sequence"/>
</dbReference>
<keyword evidence="20" id="KW-0732">Signal</keyword>
<feature type="region of interest" description="Disordered" evidence="19">
    <location>
        <begin position="224"/>
        <end position="252"/>
    </location>
</feature>
<dbReference type="Pfam" id="PF08657">
    <property type="entry name" value="DASH_Spc34"/>
    <property type="match status" value="2"/>
</dbReference>
<evidence type="ECO:0000256" key="17">
    <source>
        <dbReference type="ARBA" id="ARBA00044112"/>
    </source>
</evidence>
<keyword evidence="11" id="KW-0995">Kinetochore</keyword>
<keyword evidence="6" id="KW-0963">Cytoplasm</keyword>
<evidence type="ECO:0000256" key="15">
    <source>
        <dbReference type="ARBA" id="ARBA00023306"/>
    </source>
</evidence>
<keyword evidence="22" id="KW-1185">Reference proteome</keyword>